<sequence>MRLWMLAALCSLSAAGQAHEVWIERDGNGPARIYLGEPAEPVPAGGDPEFKHLKAPHLLPAAKAPLQRRAGYLEVAVPAGDVRAWDDAVFAPWGEANAREGVVYYARAGRREAKAGLPLELAPVAANGDRFRLMRDGRAVADTEVTIIAPDRSVVKRTTDAGGMVDAMPGAKGRYLLVATVKDAGARAANGEALKTLYRITTTSFVVP</sequence>
<proteinExistence type="predicted"/>
<organism evidence="1 2">
    <name type="scientific">Sphingomonas carotinifaciens</name>
    <dbReference type="NCBI Taxonomy" id="1166323"/>
    <lineage>
        <taxon>Bacteria</taxon>
        <taxon>Pseudomonadati</taxon>
        <taxon>Pseudomonadota</taxon>
        <taxon>Alphaproteobacteria</taxon>
        <taxon>Sphingomonadales</taxon>
        <taxon>Sphingomonadaceae</taxon>
        <taxon>Sphingomonas</taxon>
    </lineage>
</organism>
<keyword evidence="2" id="KW-1185">Reference proteome</keyword>
<protein>
    <recommendedName>
        <fullName evidence="3">DUF4198 domain-containing protein</fullName>
    </recommendedName>
</protein>
<dbReference type="EMBL" id="FNBI01000004">
    <property type="protein sequence ID" value="SDF57887.1"/>
    <property type="molecule type" value="Genomic_DNA"/>
</dbReference>
<reference evidence="1 2" key="1">
    <citation type="submission" date="2016-10" db="EMBL/GenBank/DDBJ databases">
        <authorList>
            <person name="Varghese N."/>
            <person name="Submissions S."/>
        </authorList>
    </citation>
    <scope>NUCLEOTIDE SEQUENCE [LARGE SCALE GENOMIC DNA]</scope>
    <source>
        <strain evidence="1 2">S7-754</strain>
    </source>
</reference>
<dbReference type="RefSeq" id="WP_235904033.1">
    <property type="nucleotide sequence ID" value="NZ_FNBI01000004.1"/>
</dbReference>
<evidence type="ECO:0000313" key="1">
    <source>
        <dbReference type="EMBL" id="SDF57887.1"/>
    </source>
</evidence>
<gene>
    <name evidence="1" type="ORF">SAMN05216557_104102</name>
</gene>
<accession>A0A1G7M832</accession>
<evidence type="ECO:0000313" key="2">
    <source>
        <dbReference type="Proteomes" id="UP000323502"/>
    </source>
</evidence>
<name>A0A1G7M832_9SPHN</name>
<dbReference type="AlphaFoldDB" id="A0A1G7M832"/>
<evidence type="ECO:0008006" key="3">
    <source>
        <dbReference type="Google" id="ProtNLM"/>
    </source>
</evidence>
<dbReference type="Proteomes" id="UP000323502">
    <property type="component" value="Unassembled WGS sequence"/>
</dbReference>